<dbReference type="SUPFAM" id="SSF53720">
    <property type="entry name" value="ALDH-like"/>
    <property type="match status" value="1"/>
</dbReference>
<gene>
    <name evidence="4" type="ORF">SAMN05216267_10673</name>
</gene>
<dbReference type="InterPro" id="IPR016162">
    <property type="entry name" value="Ald_DH_N"/>
</dbReference>
<evidence type="ECO:0000259" key="3">
    <source>
        <dbReference type="Pfam" id="PF00171"/>
    </source>
</evidence>
<dbReference type="Gene3D" id="3.40.605.10">
    <property type="entry name" value="Aldehyde Dehydrogenase, Chain A, domain 1"/>
    <property type="match status" value="1"/>
</dbReference>
<dbReference type="InterPro" id="IPR016161">
    <property type="entry name" value="Ald_DH/histidinol_DH"/>
</dbReference>
<feature type="compositionally biased region" description="Low complexity" evidence="2">
    <location>
        <begin position="13"/>
        <end position="33"/>
    </location>
</feature>
<protein>
    <submittedName>
        <fullName evidence="4">Aldehyde dehydrogenase family protein</fullName>
    </submittedName>
</protein>
<evidence type="ECO:0000313" key="5">
    <source>
        <dbReference type="Proteomes" id="UP000181951"/>
    </source>
</evidence>
<feature type="region of interest" description="Disordered" evidence="2">
    <location>
        <begin position="1"/>
        <end position="64"/>
    </location>
</feature>
<dbReference type="Pfam" id="PF00171">
    <property type="entry name" value="Aldedh"/>
    <property type="match status" value="1"/>
</dbReference>
<name>A0A1H8UA60_9ACTN</name>
<evidence type="ECO:0000313" key="4">
    <source>
        <dbReference type="EMBL" id="SEO99723.1"/>
    </source>
</evidence>
<dbReference type="GO" id="GO:0016491">
    <property type="term" value="F:oxidoreductase activity"/>
    <property type="evidence" value="ECO:0007669"/>
    <property type="project" value="UniProtKB-KW"/>
</dbReference>
<sequence length="355" mass="36752">MTASEKTAKAGSTARTTKAQAARKAQPARGARQAAKETKDTKAVKDAKDATGTTEAAVAADTKETADAKPSRLSVFKTYKLYVGGKFPRSESGRVYEVTDSTSGAWLANAPLSSRKDARDAVVAARKAVGGWSGATAYNRGQVLYRVAEMLEGRADQFAREVAEAEGLSRSEAAAVVEAAVDRWVWYAGWTDKIAQVVGGANPVAGPFFNLSTPEPTGVVAVLAPQDSSFLGLVSVLAPVIATGNTAVVVASQKAPLPALSLGEVLATSDVPGGVVNVLSGKTAEIAAPLAAHQDVNGIDLTGASAELAAELEAAAADNLKRVRRPSAEDWSADPGIGRLTAWLETKTVWHPMGV</sequence>
<dbReference type="EMBL" id="FODD01000067">
    <property type="protein sequence ID" value="SEO99723.1"/>
    <property type="molecule type" value="Genomic_DNA"/>
</dbReference>
<dbReference type="Proteomes" id="UP000181951">
    <property type="component" value="Unassembled WGS sequence"/>
</dbReference>
<proteinExistence type="predicted"/>
<dbReference type="InterPro" id="IPR015590">
    <property type="entry name" value="Aldehyde_DH_dom"/>
</dbReference>
<feature type="compositionally biased region" description="Basic and acidic residues" evidence="2">
    <location>
        <begin position="34"/>
        <end position="49"/>
    </location>
</feature>
<reference evidence="4 5" key="1">
    <citation type="submission" date="2016-10" db="EMBL/GenBank/DDBJ databases">
        <authorList>
            <person name="de Groot N.N."/>
        </authorList>
    </citation>
    <scope>NUCLEOTIDE SEQUENCE [LARGE SCALE GENOMIC DNA]</scope>
    <source>
        <strain evidence="4 5">CGMCC 4.2026</strain>
    </source>
</reference>
<keyword evidence="5" id="KW-1185">Reference proteome</keyword>
<organism evidence="4 5">
    <name type="scientific">Actinacidiphila rubida</name>
    <dbReference type="NCBI Taxonomy" id="310780"/>
    <lineage>
        <taxon>Bacteria</taxon>
        <taxon>Bacillati</taxon>
        <taxon>Actinomycetota</taxon>
        <taxon>Actinomycetes</taxon>
        <taxon>Kitasatosporales</taxon>
        <taxon>Streptomycetaceae</taxon>
        <taxon>Actinacidiphila</taxon>
    </lineage>
</organism>
<accession>A0A1H8UA60</accession>
<dbReference type="STRING" id="310780.SAMN05216267_10673"/>
<dbReference type="PANTHER" id="PTHR11699">
    <property type="entry name" value="ALDEHYDE DEHYDROGENASE-RELATED"/>
    <property type="match status" value="1"/>
</dbReference>
<keyword evidence="1" id="KW-0560">Oxidoreductase</keyword>
<dbReference type="AlphaFoldDB" id="A0A1H8UA60"/>
<evidence type="ECO:0000256" key="2">
    <source>
        <dbReference type="SAM" id="MobiDB-lite"/>
    </source>
</evidence>
<feature type="domain" description="Aldehyde dehydrogenase" evidence="3">
    <location>
        <begin position="90"/>
        <end position="323"/>
    </location>
</feature>
<evidence type="ECO:0000256" key="1">
    <source>
        <dbReference type="ARBA" id="ARBA00023002"/>
    </source>
</evidence>